<dbReference type="Proteomes" id="UP000050514">
    <property type="component" value="Unassembled WGS sequence"/>
</dbReference>
<dbReference type="AlphaFoldDB" id="A0A0P6XC90"/>
<dbReference type="EMBL" id="LGHJ01000023">
    <property type="protein sequence ID" value="KPL72457.1"/>
    <property type="molecule type" value="Genomic_DNA"/>
</dbReference>
<dbReference type="PANTHER" id="PTHR34297">
    <property type="entry name" value="HYPOTHETICAL CYTOSOLIC PROTEIN-RELATED"/>
    <property type="match status" value="1"/>
</dbReference>
<protein>
    <recommendedName>
        <fullName evidence="4">Asp23/Gls24 family envelope stress response protein</fullName>
    </recommendedName>
</protein>
<accession>A0A0P6XC90</accession>
<keyword evidence="3" id="KW-1185">Reference proteome</keyword>
<dbReference type="PANTHER" id="PTHR34297:SF2">
    <property type="entry name" value="ASP23_GLS24 FAMILY ENVELOPE STRESS RESPONSE PROTEIN"/>
    <property type="match status" value="1"/>
</dbReference>
<dbReference type="InterPro" id="IPR005531">
    <property type="entry name" value="Asp23"/>
</dbReference>
<evidence type="ECO:0000256" key="1">
    <source>
        <dbReference type="ARBA" id="ARBA00005721"/>
    </source>
</evidence>
<comment type="similarity">
    <text evidence="1">Belongs to the asp23 family.</text>
</comment>
<dbReference type="OrthoDB" id="163599at2"/>
<evidence type="ECO:0000313" key="2">
    <source>
        <dbReference type="EMBL" id="KPL72457.1"/>
    </source>
</evidence>
<sequence>MTENSRPPGKTTIAPEVLVSVARLTALGVPGVNRLATIPSEVERFFSRGMSEGIKITVENDHVYIDLYVILNRDVKVREVCRAIQQQVARAVSELVGMEVGRVNVHVEDVETGVTAN</sequence>
<reference evidence="2 3" key="1">
    <citation type="submission" date="2015-07" db="EMBL/GenBank/DDBJ databases">
        <title>Draft genome of Bellilinea caldifistulae DSM 17877.</title>
        <authorList>
            <person name="Hemp J."/>
            <person name="Ward L.M."/>
            <person name="Pace L.A."/>
            <person name="Fischer W.W."/>
        </authorList>
    </citation>
    <scope>NUCLEOTIDE SEQUENCE [LARGE SCALE GENOMIC DNA]</scope>
    <source>
        <strain evidence="2 3">GOMI-1</strain>
    </source>
</reference>
<organism evidence="2 3">
    <name type="scientific">Bellilinea caldifistulae</name>
    <dbReference type="NCBI Taxonomy" id="360411"/>
    <lineage>
        <taxon>Bacteria</taxon>
        <taxon>Bacillati</taxon>
        <taxon>Chloroflexota</taxon>
        <taxon>Anaerolineae</taxon>
        <taxon>Anaerolineales</taxon>
        <taxon>Anaerolineaceae</taxon>
        <taxon>Bellilinea</taxon>
    </lineage>
</organism>
<dbReference type="RefSeq" id="WP_061916702.1">
    <property type="nucleotide sequence ID" value="NZ_DF967971.1"/>
</dbReference>
<name>A0A0P6XC90_9CHLR</name>
<evidence type="ECO:0000313" key="3">
    <source>
        <dbReference type="Proteomes" id="UP000050514"/>
    </source>
</evidence>
<dbReference type="Pfam" id="PF03780">
    <property type="entry name" value="Asp23"/>
    <property type="match status" value="1"/>
</dbReference>
<gene>
    <name evidence="2" type="ORF">AC812_15695</name>
</gene>
<dbReference type="STRING" id="360411.AC812_15695"/>
<evidence type="ECO:0008006" key="4">
    <source>
        <dbReference type="Google" id="ProtNLM"/>
    </source>
</evidence>
<comment type="caution">
    <text evidence="2">The sequence shown here is derived from an EMBL/GenBank/DDBJ whole genome shotgun (WGS) entry which is preliminary data.</text>
</comment>
<proteinExistence type="inferred from homology"/>